<evidence type="ECO:0000256" key="11">
    <source>
        <dbReference type="SAM" id="MobiDB-lite"/>
    </source>
</evidence>
<evidence type="ECO:0000256" key="6">
    <source>
        <dbReference type="ARBA" id="ARBA00022776"/>
    </source>
</evidence>
<evidence type="ECO:0000256" key="1">
    <source>
        <dbReference type="ARBA" id="ARBA00004123"/>
    </source>
</evidence>
<dbReference type="OrthoDB" id="436262at2759"/>
<evidence type="ECO:0000256" key="3">
    <source>
        <dbReference type="ARBA" id="ARBA00009606"/>
    </source>
</evidence>
<comment type="function">
    <text evidence="10">Regulatory subunit of the condensin complex, a complex required for conversion of interphase chromatin into mitotic-like condense chromosomes. The condensin complex probably introduces positive supercoils into relaxed DNA in the presence of type I topoisomerases and converts nicked DNA into positive knotted forms in the presence of type II topoisomerases.</text>
</comment>
<evidence type="ECO:0000256" key="2">
    <source>
        <dbReference type="ARBA" id="ARBA00004286"/>
    </source>
</evidence>
<dbReference type="InterPro" id="IPR024324">
    <property type="entry name" value="Condensin_cplx_su1_N"/>
</dbReference>
<evidence type="ECO:0000313" key="14">
    <source>
        <dbReference type="EMBL" id="GJE88854.1"/>
    </source>
</evidence>
<evidence type="ECO:0000256" key="4">
    <source>
        <dbReference type="ARBA" id="ARBA00022454"/>
    </source>
</evidence>
<dbReference type="InterPro" id="IPR016024">
    <property type="entry name" value="ARM-type_fold"/>
</dbReference>
<keyword evidence="15" id="KW-1185">Reference proteome</keyword>
<evidence type="ECO:0000256" key="10">
    <source>
        <dbReference type="PIRNR" id="PIRNR017127"/>
    </source>
</evidence>
<feature type="compositionally biased region" description="Basic residues" evidence="11">
    <location>
        <begin position="1345"/>
        <end position="1360"/>
    </location>
</feature>
<accession>A0A9P3LBS8</accession>
<dbReference type="GO" id="GO:0000779">
    <property type="term" value="C:condensed chromosome, centromeric region"/>
    <property type="evidence" value="ECO:0007669"/>
    <property type="project" value="TreeGrafter"/>
</dbReference>
<comment type="similarity">
    <text evidence="3 10">Belongs to the CND1 (condensin subunit 1) family.</text>
</comment>
<sequence>MEFDLQEELQLLEDVATYDIPHEHDISSMDARTVSALLEGAVESITDSSDNITDPQVFDAYRSLLKHAEHLQGTTMSKLLDSISSAFQAQVDASMRDTETEEQETFASHKMALEMYAFLLQWFVSAAEKVKATGEEDAPAAAPRARRGRGGKAAAARAVASRRSEHWSWQDQIPAALMLASKVLRLKTQRLWTTTPERDTFINCLLNPAHRISQNEGYMKSQEIRLGVYKCICLAVKHHGHILAAQITIMQNLQYYEHLSEPMAECLTILSKEFDHSQLCDEILREIAGKTFNAQDTKGPRAFSRFLVRLTELAPRLVLKQISLLLTHLDSESYPMRMALVEVIGHLIREIAVSADLNMDPQQSQKQLNGLYDLLLERTLDLSSYVRTRVLSTLAKLCDLPVKFPKQRLAITRAAVDCLKDKAAGVRKTAVSLIVKLIVTHPYGLMHGGLLGLREWKTRYDNVVEELQKVEREVAKAVQQVDGDAGGDGEEDKDGEEDEEDEAEDGEGDETEERASKKKRSKKSHEGSGDEMDVDDDEENESAEAREDGDVDMADGEEREEAQPKRKKKPRKSQLNIDALQSEAEAIAILDSNEMLHLKLRKRYYAEGLSFIRLVEDGMKVIEQLLASTSKAEVLEAMEFYRVAYEYQFDGAEVGIKKMLHLIWHKDHSATSEDGKELKGIRPRLLECYRSLYFDALPDMEPKQQVNRIAKNMIELTYDATLAELTSLEEMLRIMMEDDQIHNDVITKLWQVYSSERPLPRAQRRGAVIILGMLALARRSVVADRVDTLVKTGLGKLGQSDLLLARYTCVAIQRLNGSAKKVKGSLLDKTIRLQLDNPLFKKLQDALEHPCRHKDWFGMAEQAINTVYALAERPDIFCDRLIKNLTRRVFGPKPDKPSRAASVAAPEAAADPDAMVLDEENSENAENAEANPSQGAASANGSPDGGDKDAGDAFELSQLLFVVGHVAIKQIVFLELVEREMKRQKHEREQAAKAARGPEADRNAARDTVEELDQVAGNVEDDIGEKIATMREIELVVDTNSLLATFGPMLVHITGSPHKYKNRTLRAAATLAFSKFLCVSSHFCDQHHGLLFRVLESSKDPSIRSNIVIALGDVAVSFSTIVDENSNELYRGLSDKDIIVKKNTLMVLTHLILNGMIKVKGQLGEMAKCLEDDDERVADLAKLFFSELATKDNAIYNNLPDVISHLSMGDHAVDEEAFQSTMKYIFKFIEKEKQAENIVEKLCQRFRLSEDARQWRDIAFCLSLLPFKSERSVKKLVEGLPFYRDKLHEPDVYARFQEILAKARSNKSPSKPETELNEFENILDEHRRQGAEDQAFEKRVEKNKAAARKKATRRTARKKAVPQDEQDEE</sequence>
<dbReference type="GO" id="GO:0042393">
    <property type="term" value="F:histone binding"/>
    <property type="evidence" value="ECO:0007669"/>
    <property type="project" value="TreeGrafter"/>
</dbReference>
<feature type="compositionally biased region" description="Acidic residues" evidence="11">
    <location>
        <begin position="549"/>
        <end position="560"/>
    </location>
</feature>
<keyword evidence="6 10" id="KW-0498">Mitosis</keyword>
<dbReference type="PANTHER" id="PTHR14222:SF2">
    <property type="entry name" value="CONDENSIN COMPLEX SUBUNIT 1"/>
    <property type="match status" value="1"/>
</dbReference>
<evidence type="ECO:0000256" key="5">
    <source>
        <dbReference type="ARBA" id="ARBA00022618"/>
    </source>
</evidence>
<dbReference type="GO" id="GO:0010032">
    <property type="term" value="P:meiotic chromosome condensation"/>
    <property type="evidence" value="ECO:0007669"/>
    <property type="project" value="TreeGrafter"/>
</dbReference>
<keyword evidence="8" id="KW-0539">Nucleus</keyword>
<feature type="region of interest" description="Disordered" evidence="11">
    <location>
        <begin position="920"/>
        <end position="950"/>
    </location>
</feature>
<dbReference type="SUPFAM" id="SSF48371">
    <property type="entry name" value="ARM repeat"/>
    <property type="match status" value="1"/>
</dbReference>
<reference evidence="14 15" key="1">
    <citation type="submission" date="2021-08" db="EMBL/GenBank/DDBJ databases">
        <title>Draft Genome Sequence of Phanerochaete sordida strain YK-624.</title>
        <authorList>
            <person name="Mori T."/>
            <person name="Dohra H."/>
            <person name="Suzuki T."/>
            <person name="Kawagishi H."/>
            <person name="Hirai H."/>
        </authorList>
    </citation>
    <scope>NUCLEOTIDE SEQUENCE [LARGE SCALE GENOMIC DNA]</scope>
    <source>
        <strain evidence="14 15">YK-624</strain>
    </source>
</reference>
<dbReference type="PANTHER" id="PTHR14222">
    <property type="entry name" value="CONDENSIN"/>
    <property type="match status" value="1"/>
</dbReference>
<dbReference type="InterPro" id="IPR007673">
    <property type="entry name" value="Condensin_cplx_su1"/>
</dbReference>
<dbReference type="InterPro" id="IPR026971">
    <property type="entry name" value="CND1/NCAPD3"/>
</dbReference>
<name>A0A9P3LBS8_9APHY</name>
<protein>
    <recommendedName>
        <fullName evidence="10">Condensin complex subunit 1</fullName>
    </recommendedName>
</protein>
<feature type="compositionally biased region" description="Polar residues" evidence="11">
    <location>
        <begin position="932"/>
        <end position="941"/>
    </location>
</feature>
<dbReference type="Gene3D" id="1.25.10.10">
    <property type="entry name" value="Leucine-rich Repeat Variant"/>
    <property type="match status" value="2"/>
</dbReference>
<dbReference type="Pfam" id="PF12922">
    <property type="entry name" value="Cnd1_N"/>
    <property type="match status" value="1"/>
</dbReference>
<feature type="compositionally biased region" description="Acidic residues" evidence="11">
    <location>
        <begin position="485"/>
        <end position="512"/>
    </location>
</feature>
<evidence type="ECO:0000256" key="8">
    <source>
        <dbReference type="ARBA" id="ARBA00023242"/>
    </source>
</evidence>
<feature type="region of interest" description="Disordered" evidence="11">
    <location>
        <begin position="1330"/>
        <end position="1369"/>
    </location>
</feature>
<dbReference type="InterPro" id="IPR032682">
    <property type="entry name" value="Cnd1_C"/>
</dbReference>
<comment type="caution">
    <text evidence="14">The sequence shown here is derived from an EMBL/GenBank/DDBJ whole genome shotgun (WGS) entry which is preliminary data.</text>
</comment>
<dbReference type="InterPro" id="IPR011989">
    <property type="entry name" value="ARM-like"/>
</dbReference>
<dbReference type="GO" id="GO:0007076">
    <property type="term" value="P:mitotic chromosome condensation"/>
    <property type="evidence" value="ECO:0007669"/>
    <property type="project" value="InterPro"/>
</dbReference>
<proteinExistence type="inferred from homology"/>
<feature type="region of interest" description="Disordered" evidence="11">
    <location>
        <begin position="477"/>
        <end position="574"/>
    </location>
</feature>
<feature type="domain" description="Condensin complex subunit 1 C-terminal" evidence="12">
    <location>
        <begin position="1103"/>
        <end position="1263"/>
    </location>
</feature>
<dbReference type="EMBL" id="BPQB01000010">
    <property type="protein sequence ID" value="GJE88854.1"/>
    <property type="molecule type" value="Genomic_DNA"/>
</dbReference>
<organism evidence="14 15">
    <name type="scientific">Phanerochaete sordida</name>
    <dbReference type="NCBI Taxonomy" id="48140"/>
    <lineage>
        <taxon>Eukaryota</taxon>
        <taxon>Fungi</taxon>
        <taxon>Dikarya</taxon>
        <taxon>Basidiomycota</taxon>
        <taxon>Agaricomycotina</taxon>
        <taxon>Agaricomycetes</taxon>
        <taxon>Polyporales</taxon>
        <taxon>Phanerochaetaceae</taxon>
        <taxon>Phanerochaete</taxon>
    </lineage>
</organism>
<dbReference type="GO" id="GO:0000796">
    <property type="term" value="C:condensin complex"/>
    <property type="evidence" value="ECO:0007669"/>
    <property type="project" value="TreeGrafter"/>
</dbReference>
<dbReference type="PIRSF" id="PIRSF017127">
    <property type="entry name" value="Condensin_D2"/>
    <property type="match status" value="1"/>
</dbReference>
<evidence type="ECO:0000313" key="15">
    <source>
        <dbReference type="Proteomes" id="UP000703269"/>
    </source>
</evidence>
<keyword evidence="7 10" id="KW-0226">DNA condensation</keyword>
<keyword evidence="9 10" id="KW-0131">Cell cycle</keyword>
<evidence type="ECO:0000256" key="7">
    <source>
        <dbReference type="ARBA" id="ARBA00023067"/>
    </source>
</evidence>
<feature type="compositionally biased region" description="Acidic residues" evidence="11">
    <location>
        <begin position="529"/>
        <end position="542"/>
    </location>
</feature>
<dbReference type="GO" id="GO:0051301">
    <property type="term" value="P:cell division"/>
    <property type="evidence" value="ECO:0007669"/>
    <property type="project" value="UniProtKB-KW"/>
</dbReference>
<evidence type="ECO:0000259" key="13">
    <source>
        <dbReference type="Pfam" id="PF12922"/>
    </source>
</evidence>
<dbReference type="GO" id="GO:0005634">
    <property type="term" value="C:nucleus"/>
    <property type="evidence" value="ECO:0007669"/>
    <property type="project" value="UniProtKB-SubCell"/>
</dbReference>
<gene>
    <name evidence="14" type="ORF">PsYK624_049410</name>
</gene>
<feature type="domain" description="Condensin complex subunit 1 N-terminal" evidence="13">
    <location>
        <begin position="75"/>
        <end position="245"/>
    </location>
</feature>
<evidence type="ECO:0000259" key="12">
    <source>
        <dbReference type="Pfam" id="PF12717"/>
    </source>
</evidence>
<keyword evidence="5 10" id="KW-0132">Cell division</keyword>
<feature type="compositionally biased region" description="Basic and acidic residues" evidence="11">
    <location>
        <begin position="1330"/>
        <end position="1344"/>
    </location>
</feature>
<dbReference type="Proteomes" id="UP000703269">
    <property type="component" value="Unassembled WGS sequence"/>
</dbReference>
<dbReference type="Pfam" id="PF12717">
    <property type="entry name" value="Cnd1"/>
    <property type="match status" value="1"/>
</dbReference>
<comment type="subcellular location">
    <subcellularLocation>
        <location evidence="2">Chromosome</location>
    </subcellularLocation>
    <subcellularLocation>
        <location evidence="1">Nucleus</location>
    </subcellularLocation>
</comment>
<keyword evidence="4" id="KW-0158">Chromosome</keyword>
<evidence type="ECO:0000256" key="9">
    <source>
        <dbReference type="ARBA" id="ARBA00023306"/>
    </source>
</evidence>